<comment type="caution">
    <text evidence="8">The sequence shown here is derived from an EMBL/GenBank/DDBJ whole genome shotgun (WGS) entry which is preliminary data.</text>
</comment>
<dbReference type="PANTHER" id="PTHR22550:SF5">
    <property type="entry name" value="LEUCINE ZIPPER PROTEIN 4"/>
    <property type="match status" value="1"/>
</dbReference>
<dbReference type="Gene3D" id="1.25.40.10">
    <property type="entry name" value="Tetratricopeptide repeat domain"/>
    <property type="match status" value="1"/>
</dbReference>
<evidence type="ECO:0000256" key="3">
    <source>
        <dbReference type="ARBA" id="ARBA00022989"/>
    </source>
</evidence>
<feature type="region of interest" description="Disordered" evidence="5">
    <location>
        <begin position="507"/>
        <end position="646"/>
    </location>
</feature>
<dbReference type="InterPro" id="IPR036465">
    <property type="entry name" value="vWFA_dom_sf"/>
</dbReference>
<reference evidence="8 9" key="1">
    <citation type="submission" date="2020-08" db="EMBL/GenBank/DDBJ databases">
        <title>Genomic Encyclopedia of Type Strains, Phase IV (KMG-IV): sequencing the most valuable type-strain genomes for metagenomic binning, comparative biology and taxonomic classification.</title>
        <authorList>
            <person name="Goeker M."/>
        </authorList>
    </citation>
    <scope>NUCLEOTIDE SEQUENCE [LARGE SCALE GENOMIC DNA]</scope>
    <source>
        <strain evidence="8 9">DSM 12252</strain>
    </source>
</reference>
<keyword evidence="1" id="KW-1003">Cell membrane</keyword>
<name>A0A7W7Y9L5_9BACT</name>
<evidence type="ECO:0000256" key="5">
    <source>
        <dbReference type="SAM" id="MobiDB-lite"/>
    </source>
</evidence>
<sequence length="668" mass="73590">MSFAHQHLLWFLLIVPALVGLKLLVDAHGSKAERLFTAERLRPALVVGRSRWRSWLVYVLYILAMACLILAVAQPRWGDEKLEIPDKGRNVFIAIDTSRSMLARDVPPDRLTRARLAAHDLVMELGGERIGLLAFAGRAYLQAPLTTDHDAIIESLLAFDHTIIEWGGSNLADLLDVTLRAVKTLPKSNYALVIFSDGGDADANLVPYIQRLTAAGVIVVTVGVGTENGTLIPNPEVDGDYIRDEAGNVVRSQLQSGVLQQLATSTGGRYLKLDTQPLSRHSIQPVLDRLTEQQSANRQTSRPIERFAWPLGLGIFLLMLAWIISALPRPAARPVVLGMAIVALTSPSSVEAAGPSDLLAYFFQSSGPSPEEAKLALEKGDLKRARELYNRLLEREDFSPHDREELLYGLATTEHDLTNYDGSVKNFSEVLHTEDKSLRARAHRGLGHSLYDQGVRGLQQQPKITVQRWTDALRHLDAALEIDPGNKELKENRDHVSKMLAQLKQVMKQMEEQQQGQKGKKGQKGQKGEKGQGQEGDEGDEGESGDQGSDPNGQNQPKEPKDGKGEKKEADDGIGGKDAKELPEGRLQAAGGNQEEKEVQQGKDGQKPGGEEGEQKNPKDKKATDNQRNPRTGFTPGEAEGIIRQYMDEITAPLTNRYHTPPANKKDW</sequence>
<evidence type="ECO:0000256" key="2">
    <source>
        <dbReference type="ARBA" id="ARBA00022692"/>
    </source>
</evidence>
<dbReference type="Proteomes" id="UP000590740">
    <property type="component" value="Unassembled WGS sequence"/>
</dbReference>
<accession>A0A7W7Y9L5</accession>
<gene>
    <name evidence="8" type="ORF">HNQ65_001750</name>
</gene>
<evidence type="ECO:0000259" key="7">
    <source>
        <dbReference type="PROSITE" id="PS50234"/>
    </source>
</evidence>
<feature type="transmembrane region" description="Helical" evidence="6">
    <location>
        <begin position="55"/>
        <end position="73"/>
    </location>
</feature>
<evidence type="ECO:0000256" key="1">
    <source>
        <dbReference type="ARBA" id="ARBA00022475"/>
    </source>
</evidence>
<evidence type="ECO:0000313" key="8">
    <source>
        <dbReference type="EMBL" id="MBB5032173.1"/>
    </source>
</evidence>
<dbReference type="PROSITE" id="PS50234">
    <property type="entry name" value="VWFA"/>
    <property type="match status" value="1"/>
</dbReference>
<dbReference type="InterPro" id="IPR002035">
    <property type="entry name" value="VWF_A"/>
</dbReference>
<feature type="compositionally biased region" description="Acidic residues" evidence="5">
    <location>
        <begin position="535"/>
        <end position="544"/>
    </location>
</feature>
<evidence type="ECO:0000256" key="4">
    <source>
        <dbReference type="ARBA" id="ARBA00023136"/>
    </source>
</evidence>
<dbReference type="PANTHER" id="PTHR22550">
    <property type="entry name" value="SPORE GERMINATION PROTEIN"/>
    <property type="match status" value="1"/>
</dbReference>
<dbReference type="SUPFAM" id="SSF48452">
    <property type="entry name" value="TPR-like"/>
    <property type="match status" value="1"/>
</dbReference>
<dbReference type="InterPro" id="IPR011990">
    <property type="entry name" value="TPR-like_helical_dom_sf"/>
</dbReference>
<feature type="compositionally biased region" description="Basic and acidic residues" evidence="5">
    <location>
        <begin position="594"/>
        <end position="625"/>
    </location>
</feature>
<dbReference type="InterPro" id="IPR024163">
    <property type="entry name" value="Aerotolerance_reg_N"/>
</dbReference>
<feature type="domain" description="VWFA" evidence="7">
    <location>
        <begin position="90"/>
        <end position="290"/>
    </location>
</feature>
<dbReference type="EMBL" id="JACHIG010000003">
    <property type="protein sequence ID" value="MBB5032173.1"/>
    <property type="molecule type" value="Genomic_DNA"/>
</dbReference>
<dbReference type="SMART" id="SM00327">
    <property type="entry name" value="VWA"/>
    <property type="match status" value="1"/>
</dbReference>
<proteinExistence type="predicted"/>
<dbReference type="Pfam" id="PF07584">
    <property type="entry name" value="BatA"/>
    <property type="match status" value="1"/>
</dbReference>
<dbReference type="Gene3D" id="3.40.50.410">
    <property type="entry name" value="von Willebrand factor, type A domain"/>
    <property type="match status" value="1"/>
</dbReference>
<protein>
    <submittedName>
        <fullName evidence="8">Ca-activated chloride channel family protein</fullName>
    </submittedName>
</protein>
<dbReference type="InterPro" id="IPR050768">
    <property type="entry name" value="UPF0353/GerABKA_families"/>
</dbReference>
<dbReference type="RefSeq" id="WP_184339110.1">
    <property type="nucleotide sequence ID" value="NZ_JACHIG010000003.1"/>
</dbReference>
<keyword evidence="4 6" id="KW-0472">Membrane</keyword>
<dbReference type="Pfam" id="PF13519">
    <property type="entry name" value="VWA_2"/>
    <property type="match status" value="1"/>
</dbReference>
<dbReference type="AlphaFoldDB" id="A0A7W7Y9L5"/>
<evidence type="ECO:0000256" key="6">
    <source>
        <dbReference type="SAM" id="Phobius"/>
    </source>
</evidence>
<organism evidence="8 9">
    <name type="scientific">Prosthecobacter vanneervenii</name>
    <dbReference type="NCBI Taxonomy" id="48466"/>
    <lineage>
        <taxon>Bacteria</taxon>
        <taxon>Pseudomonadati</taxon>
        <taxon>Verrucomicrobiota</taxon>
        <taxon>Verrucomicrobiia</taxon>
        <taxon>Verrucomicrobiales</taxon>
        <taxon>Verrucomicrobiaceae</taxon>
        <taxon>Prosthecobacter</taxon>
    </lineage>
</organism>
<keyword evidence="3 6" id="KW-1133">Transmembrane helix</keyword>
<evidence type="ECO:0000313" key="9">
    <source>
        <dbReference type="Proteomes" id="UP000590740"/>
    </source>
</evidence>
<dbReference type="SUPFAM" id="SSF53300">
    <property type="entry name" value="vWA-like"/>
    <property type="match status" value="1"/>
</dbReference>
<keyword evidence="9" id="KW-1185">Reference proteome</keyword>
<keyword evidence="2 6" id="KW-0812">Transmembrane</keyword>
<feature type="transmembrane region" description="Helical" evidence="6">
    <location>
        <begin position="307"/>
        <end position="327"/>
    </location>
</feature>
<feature type="compositionally biased region" description="Basic and acidic residues" evidence="5">
    <location>
        <begin position="558"/>
        <end position="584"/>
    </location>
</feature>